<dbReference type="Pfam" id="PF10713">
    <property type="entry name" value="DUF2509"/>
    <property type="match status" value="1"/>
</dbReference>
<dbReference type="AlphaFoldDB" id="A0A345M1J7"/>
<keyword evidence="1" id="KW-0472">Membrane</keyword>
<evidence type="ECO:0000313" key="2">
    <source>
        <dbReference type="EMBL" id="MBQ0267764.1"/>
    </source>
</evidence>
<dbReference type="OrthoDB" id="7059963at2"/>
<comment type="caution">
    <text evidence="2">The sequence shown here is derived from an EMBL/GenBank/DDBJ whole genome shotgun (WGS) entry which is preliminary data.</text>
</comment>
<sequence length="146" mass="17139">MKNIAQQQGNASLLMVIIFITIGSLLIKSVHFFQERARDDLRKEIKYFDTFNKAESALSWGATLQWDSKQRGLKNWVCQKEKTQQWKSCLKHYKGATFLLSGQSHYRLGNDIKVYRWMVLDANKQQLFPRKNGWLDYCPVVKKGFC</sequence>
<evidence type="ECO:0000313" key="3">
    <source>
        <dbReference type="EMBL" id="MDT0134804.1"/>
    </source>
</evidence>
<protein>
    <submittedName>
        <fullName evidence="2">DUF2509 family protein</fullName>
    </submittedName>
    <submittedName>
        <fullName evidence="3">YgdB family protein</fullName>
    </submittedName>
</protein>
<accession>A0A345M1J7</accession>
<name>A0A345M1J7_9GAMM</name>
<proteinExistence type="predicted"/>
<keyword evidence="1" id="KW-0812">Transmembrane</keyword>
<keyword evidence="5" id="KW-1185">Reference proteome</keyword>
<dbReference type="Proteomes" id="UP001252207">
    <property type="component" value="Unassembled WGS sequence"/>
</dbReference>
<dbReference type="GeneID" id="89491246"/>
<dbReference type="InterPro" id="IPR019652">
    <property type="entry name" value="DUF2509"/>
</dbReference>
<evidence type="ECO:0000256" key="1">
    <source>
        <dbReference type="SAM" id="Phobius"/>
    </source>
</evidence>
<keyword evidence="1" id="KW-1133">Transmembrane helix</keyword>
<dbReference type="RefSeq" id="WP_102139961.1">
    <property type="nucleotide sequence ID" value="NZ_CP031123.2"/>
</dbReference>
<dbReference type="EMBL" id="JANAVW010000001">
    <property type="protein sequence ID" value="MDT0134804.1"/>
    <property type="molecule type" value="Genomic_DNA"/>
</dbReference>
<evidence type="ECO:0000313" key="5">
    <source>
        <dbReference type="Proteomes" id="UP001252207"/>
    </source>
</evidence>
<dbReference type="Proteomes" id="UP000674270">
    <property type="component" value="Unassembled WGS sequence"/>
</dbReference>
<evidence type="ECO:0000313" key="4">
    <source>
        <dbReference type="Proteomes" id="UP000674270"/>
    </source>
</evidence>
<reference evidence="3 5" key="2">
    <citation type="submission" date="2022-06" db="EMBL/GenBank/DDBJ databases">
        <title>Chromosome and plasmid sequencings of Enterobacteriales species co-exiting double carbapenemases.</title>
        <authorList>
            <person name="Fu Y."/>
        </authorList>
    </citation>
    <scope>NUCLEOTIDE SEQUENCE [LARGE SCALE GENOMIC DNA]</scope>
    <source>
        <strain evidence="3 5">21030615019</strain>
    </source>
</reference>
<dbReference type="EMBL" id="JAGKLY010000002">
    <property type="protein sequence ID" value="MBQ0267764.1"/>
    <property type="molecule type" value="Genomic_DNA"/>
</dbReference>
<dbReference type="KEGG" id="prq:CYG50_20600"/>
<organism evidence="2 4">
    <name type="scientific">Providencia huaxiensis</name>
    <dbReference type="NCBI Taxonomy" id="2027290"/>
    <lineage>
        <taxon>Bacteria</taxon>
        <taxon>Pseudomonadati</taxon>
        <taxon>Pseudomonadota</taxon>
        <taxon>Gammaproteobacteria</taxon>
        <taxon>Enterobacterales</taxon>
        <taxon>Morganellaceae</taxon>
        <taxon>Providencia</taxon>
    </lineage>
</organism>
<gene>
    <name evidence="2" type="ORF">J7T18_05540</name>
    <name evidence="3" type="ORF">NLX89_15855</name>
</gene>
<feature type="transmembrane region" description="Helical" evidence="1">
    <location>
        <begin position="12"/>
        <end position="33"/>
    </location>
</feature>
<reference evidence="2" key="1">
    <citation type="submission" date="2021-03" db="EMBL/GenBank/DDBJ databases">
        <authorList>
            <person name="Stanton E."/>
        </authorList>
    </citation>
    <scope>NUCLEOTIDE SEQUENCE</scope>
    <source>
        <strain evidence="2">2020EL-00113</strain>
    </source>
</reference>